<comment type="caution">
    <text evidence="2">The sequence shown here is derived from an EMBL/GenBank/DDBJ whole genome shotgun (WGS) entry which is preliminary data.</text>
</comment>
<feature type="compositionally biased region" description="Basic and acidic residues" evidence="1">
    <location>
        <begin position="83"/>
        <end position="93"/>
    </location>
</feature>
<name>A0A644ZJY9_9ZZZZ</name>
<gene>
    <name evidence="2" type="ORF">SDC9_86811</name>
</gene>
<sequence>MLVVHLDILHAKTVQLQEPFHFGILLLQLFGNIAAHIRHFFSGVGRHILHHPHQFIAVGIVLLDSVFVADERNQQSRASNTHGKAEDGNKCERFVAPPISEY</sequence>
<accession>A0A644ZJY9</accession>
<dbReference type="EMBL" id="VSSQ01008901">
    <property type="protein sequence ID" value="MPM40171.1"/>
    <property type="molecule type" value="Genomic_DNA"/>
</dbReference>
<organism evidence="2">
    <name type="scientific">bioreactor metagenome</name>
    <dbReference type="NCBI Taxonomy" id="1076179"/>
    <lineage>
        <taxon>unclassified sequences</taxon>
        <taxon>metagenomes</taxon>
        <taxon>ecological metagenomes</taxon>
    </lineage>
</organism>
<protein>
    <submittedName>
        <fullName evidence="2">Uncharacterized protein</fullName>
    </submittedName>
</protein>
<reference evidence="2" key="1">
    <citation type="submission" date="2019-08" db="EMBL/GenBank/DDBJ databases">
        <authorList>
            <person name="Kucharzyk K."/>
            <person name="Murdoch R.W."/>
            <person name="Higgins S."/>
            <person name="Loffler F."/>
        </authorList>
    </citation>
    <scope>NUCLEOTIDE SEQUENCE</scope>
</reference>
<feature type="region of interest" description="Disordered" evidence="1">
    <location>
        <begin position="74"/>
        <end position="102"/>
    </location>
</feature>
<evidence type="ECO:0000256" key="1">
    <source>
        <dbReference type="SAM" id="MobiDB-lite"/>
    </source>
</evidence>
<evidence type="ECO:0000313" key="2">
    <source>
        <dbReference type="EMBL" id="MPM40171.1"/>
    </source>
</evidence>
<dbReference type="AlphaFoldDB" id="A0A644ZJY9"/>
<proteinExistence type="predicted"/>